<keyword evidence="2" id="KW-1185">Reference proteome</keyword>
<dbReference type="PANTHER" id="PTHR48006">
    <property type="entry name" value="LEUCINE-RICH REPEAT-CONTAINING PROTEIN DDB_G0281931-RELATED"/>
    <property type="match status" value="1"/>
</dbReference>
<organism evidence="1 2">
    <name type="scientific">Hibiscus sabdariffa</name>
    <name type="common">roselle</name>
    <dbReference type="NCBI Taxonomy" id="183260"/>
    <lineage>
        <taxon>Eukaryota</taxon>
        <taxon>Viridiplantae</taxon>
        <taxon>Streptophyta</taxon>
        <taxon>Embryophyta</taxon>
        <taxon>Tracheophyta</taxon>
        <taxon>Spermatophyta</taxon>
        <taxon>Magnoliopsida</taxon>
        <taxon>eudicotyledons</taxon>
        <taxon>Gunneridae</taxon>
        <taxon>Pentapetalae</taxon>
        <taxon>rosids</taxon>
        <taxon>malvids</taxon>
        <taxon>Malvales</taxon>
        <taxon>Malvaceae</taxon>
        <taxon>Malvoideae</taxon>
        <taxon>Hibiscus</taxon>
    </lineage>
</organism>
<reference evidence="1 2" key="1">
    <citation type="journal article" date="2024" name="G3 (Bethesda)">
        <title>Genome assembly of Hibiscus sabdariffa L. provides insights into metabolisms of medicinal natural products.</title>
        <authorList>
            <person name="Kim T."/>
        </authorList>
    </citation>
    <scope>NUCLEOTIDE SEQUENCE [LARGE SCALE GENOMIC DNA]</scope>
    <source>
        <strain evidence="1">TK-2024</strain>
        <tissue evidence="1">Old leaves</tissue>
    </source>
</reference>
<dbReference type="InterPro" id="IPR008271">
    <property type="entry name" value="Ser/Thr_kinase_AS"/>
</dbReference>
<dbReference type="PROSITE" id="PS50011">
    <property type="entry name" value="PROTEIN_KINASE_DOM"/>
    <property type="match status" value="1"/>
</dbReference>
<dbReference type="EMBL" id="JBBPBN010000758">
    <property type="protein sequence ID" value="KAK8482592.1"/>
    <property type="molecule type" value="Genomic_DNA"/>
</dbReference>
<accession>A0ABR1ZPU7</accession>
<dbReference type="InterPro" id="IPR051824">
    <property type="entry name" value="LRR_Rcpt-Like_S/T_Kinase"/>
</dbReference>
<dbReference type="InterPro" id="IPR000719">
    <property type="entry name" value="Prot_kinase_dom"/>
</dbReference>
<comment type="caution">
    <text evidence="1">The sequence shown here is derived from an EMBL/GenBank/DDBJ whole genome shotgun (WGS) entry which is preliminary data.</text>
</comment>
<dbReference type="InterPro" id="IPR011009">
    <property type="entry name" value="Kinase-like_dom_sf"/>
</dbReference>
<dbReference type="PROSITE" id="PS00108">
    <property type="entry name" value="PROTEIN_KINASE_ST"/>
    <property type="match status" value="1"/>
</dbReference>
<dbReference type="SUPFAM" id="SSF56112">
    <property type="entry name" value="Protein kinase-like (PK-like)"/>
    <property type="match status" value="1"/>
</dbReference>
<evidence type="ECO:0000313" key="1">
    <source>
        <dbReference type="EMBL" id="KAK8482592.1"/>
    </source>
</evidence>
<proteinExistence type="predicted"/>
<dbReference type="PANTHER" id="PTHR48006:SF102">
    <property type="entry name" value="LEUCINE-RICH REPEAT-CONTAINING PROTEIN DDB_G0281931-RELATED"/>
    <property type="match status" value="1"/>
</dbReference>
<dbReference type="Gene3D" id="1.10.510.10">
    <property type="entry name" value="Transferase(Phosphotransferase) domain 1"/>
    <property type="match status" value="1"/>
</dbReference>
<evidence type="ECO:0000313" key="2">
    <source>
        <dbReference type="Proteomes" id="UP001396334"/>
    </source>
</evidence>
<dbReference type="Proteomes" id="UP001396334">
    <property type="component" value="Unassembled WGS sequence"/>
</dbReference>
<dbReference type="Pfam" id="PF00069">
    <property type="entry name" value="Pkinase"/>
    <property type="match status" value="1"/>
</dbReference>
<protein>
    <submittedName>
        <fullName evidence="1">Uncharacterized protein</fullName>
    </submittedName>
</protein>
<gene>
    <name evidence="1" type="ORF">V6N11_066254</name>
</gene>
<sequence>MAYMLYDYLPNGNLAEKVRIPRDWSTKCRIIIGIAKGLCFLHHDCNPAISHGDLKSSNIVFDDNFEPRLADFGFKHLMELIKGQCNEAIKDELYMDTYKFGEKILEILTNGRLINGGENIQSKPKDVVVREMCNENEATDSNNSLQDEVKQIVDVALLCTRSRPADRPSMEHALKLLSG</sequence>
<name>A0ABR1ZPU7_9ROSI</name>